<protein>
    <submittedName>
        <fullName evidence="1">Uncharacterized protein</fullName>
    </submittedName>
</protein>
<accession>A0ABY9BGA2</accession>
<evidence type="ECO:0000313" key="2">
    <source>
        <dbReference type="Proteomes" id="UP001227230"/>
    </source>
</evidence>
<dbReference type="EMBL" id="CP126648">
    <property type="protein sequence ID" value="WJZ81320.1"/>
    <property type="molecule type" value="Genomic_DNA"/>
</dbReference>
<proteinExistence type="predicted"/>
<keyword evidence="2" id="KW-1185">Reference proteome</keyword>
<reference evidence="1 2" key="1">
    <citation type="journal article" date="2023" name="Hortic Res">
        <title>The complete reference genome for grapevine (Vitis vinifera L.) genetics and breeding.</title>
        <authorList>
            <person name="Shi X."/>
            <person name="Cao S."/>
            <person name="Wang X."/>
            <person name="Huang S."/>
            <person name="Wang Y."/>
            <person name="Liu Z."/>
            <person name="Liu W."/>
            <person name="Leng X."/>
            <person name="Peng Y."/>
            <person name="Wang N."/>
            <person name="Wang Y."/>
            <person name="Ma Z."/>
            <person name="Xu X."/>
            <person name="Zhang F."/>
            <person name="Xue H."/>
            <person name="Zhong H."/>
            <person name="Wang Y."/>
            <person name="Zhang K."/>
            <person name="Velt A."/>
            <person name="Avia K."/>
            <person name="Holtgrawe D."/>
            <person name="Grimplet J."/>
            <person name="Matus J.T."/>
            <person name="Ware D."/>
            <person name="Wu X."/>
            <person name="Wang H."/>
            <person name="Liu C."/>
            <person name="Fang Y."/>
            <person name="Rustenholz C."/>
            <person name="Cheng Z."/>
            <person name="Xiao H."/>
            <person name="Zhou Y."/>
        </authorList>
    </citation>
    <scope>NUCLEOTIDE SEQUENCE [LARGE SCALE GENOMIC DNA]</scope>
    <source>
        <strain evidence="2">cv. Pinot noir / PN40024</strain>
        <tissue evidence="1">Leaf</tissue>
    </source>
</reference>
<evidence type="ECO:0000313" key="1">
    <source>
        <dbReference type="EMBL" id="WJZ81320.1"/>
    </source>
</evidence>
<organism evidence="1 2">
    <name type="scientific">Vitis vinifera</name>
    <name type="common">Grape</name>
    <dbReference type="NCBI Taxonomy" id="29760"/>
    <lineage>
        <taxon>Eukaryota</taxon>
        <taxon>Viridiplantae</taxon>
        <taxon>Streptophyta</taxon>
        <taxon>Embryophyta</taxon>
        <taxon>Tracheophyta</taxon>
        <taxon>Spermatophyta</taxon>
        <taxon>Magnoliopsida</taxon>
        <taxon>eudicotyledons</taxon>
        <taxon>Gunneridae</taxon>
        <taxon>Pentapetalae</taxon>
        <taxon>rosids</taxon>
        <taxon>Vitales</taxon>
        <taxon>Vitaceae</taxon>
        <taxon>Viteae</taxon>
        <taxon>Vitis</taxon>
    </lineage>
</organism>
<gene>
    <name evidence="1" type="ORF">VitviT2T_001169</name>
</gene>
<dbReference type="Proteomes" id="UP001227230">
    <property type="component" value="Chromosome 1"/>
</dbReference>
<sequence>MTSIQEALANLRQEIGTQQSRQPIVQDETPYDSLSSPPLPLVSTVSQALPYILHGHYEVALFAVVQTTILEDTHAYVSRGKFEGFRQRSDESISSFISRWQGKITEIVDGPLQRGESMLRVIRGLIRGPRGKFRPSWSEPYFIRELSLEDAAWLMDLDGNQFSEPTNVDQLKKYNV</sequence>
<name>A0ABY9BGA2_VITVI</name>